<sequence>MVVLNSLNQVERPRLRRMLANNEVSQAKLSLVRYRAVNIVFWIINCIAAAIVLTLFSDIYWKDASTLSALLWATLFIALVRGSRSVSSTYSVFLQAADRFKALSLVTLKSSLLTIPVVFLILQYFPPEFSLIGILIGEVFAFILLLSLYSGVKS</sequence>
<protein>
    <submittedName>
        <fullName evidence="2">Uncharacterized protein</fullName>
    </submittedName>
</protein>
<proteinExistence type="predicted"/>
<evidence type="ECO:0000313" key="3">
    <source>
        <dbReference type="Proteomes" id="UP000606935"/>
    </source>
</evidence>
<feature type="transmembrane region" description="Helical" evidence="1">
    <location>
        <begin position="63"/>
        <end position="81"/>
    </location>
</feature>
<evidence type="ECO:0000313" key="2">
    <source>
        <dbReference type="EMBL" id="GGO64711.1"/>
    </source>
</evidence>
<keyword evidence="1" id="KW-1133">Transmembrane helix</keyword>
<comment type="caution">
    <text evidence="2">The sequence shown here is derived from an EMBL/GenBank/DDBJ whole genome shotgun (WGS) entry which is preliminary data.</text>
</comment>
<keyword evidence="3" id="KW-1185">Reference proteome</keyword>
<accession>A0A917YRU9</accession>
<dbReference type="EMBL" id="BMLS01000001">
    <property type="protein sequence ID" value="GGO64711.1"/>
    <property type="molecule type" value="Genomic_DNA"/>
</dbReference>
<organism evidence="2 3">
    <name type="scientific">Bowmanella pacifica</name>
    <dbReference type="NCBI Taxonomy" id="502051"/>
    <lineage>
        <taxon>Bacteria</taxon>
        <taxon>Pseudomonadati</taxon>
        <taxon>Pseudomonadota</taxon>
        <taxon>Gammaproteobacteria</taxon>
        <taxon>Alteromonadales</taxon>
        <taxon>Alteromonadaceae</taxon>
        <taxon>Bowmanella</taxon>
    </lineage>
</organism>
<keyword evidence="1" id="KW-0812">Transmembrane</keyword>
<dbReference type="AlphaFoldDB" id="A0A917YRU9"/>
<keyword evidence="1" id="KW-0472">Membrane</keyword>
<dbReference type="Proteomes" id="UP000606935">
    <property type="component" value="Unassembled WGS sequence"/>
</dbReference>
<feature type="transmembrane region" description="Helical" evidence="1">
    <location>
        <begin position="102"/>
        <end position="125"/>
    </location>
</feature>
<reference evidence="2" key="2">
    <citation type="submission" date="2020-09" db="EMBL/GenBank/DDBJ databases">
        <authorList>
            <person name="Sun Q."/>
            <person name="Zhou Y."/>
        </authorList>
    </citation>
    <scope>NUCLEOTIDE SEQUENCE</scope>
    <source>
        <strain evidence="2">CGMCC 1.7086</strain>
    </source>
</reference>
<evidence type="ECO:0000256" key="1">
    <source>
        <dbReference type="SAM" id="Phobius"/>
    </source>
</evidence>
<feature type="transmembrane region" description="Helical" evidence="1">
    <location>
        <begin position="131"/>
        <end position="152"/>
    </location>
</feature>
<name>A0A917YRU9_9ALTE</name>
<reference evidence="2" key="1">
    <citation type="journal article" date="2014" name="Int. J. Syst. Evol. Microbiol.">
        <title>Complete genome sequence of Corynebacterium casei LMG S-19264T (=DSM 44701T), isolated from a smear-ripened cheese.</title>
        <authorList>
            <consortium name="US DOE Joint Genome Institute (JGI-PGF)"/>
            <person name="Walter F."/>
            <person name="Albersmeier A."/>
            <person name="Kalinowski J."/>
            <person name="Ruckert C."/>
        </authorList>
    </citation>
    <scope>NUCLEOTIDE SEQUENCE</scope>
    <source>
        <strain evidence="2">CGMCC 1.7086</strain>
    </source>
</reference>
<feature type="transmembrane region" description="Helical" evidence="1">
    <location>
        <begin position="36"/>
        <end position="57"/>
    </location>
</feature>
<gene>
    <name evidence="2" type="ORF">GCM10010982_04800</name>
</gene>